<gene>
    <name evidence="1" type="ORF">AVEN_68368_1</name>
</gene>
<name>A0A4Y2G312_ARAVE</name>
<dbReference type="Pfam" id="PF01359">
    <property type="entry name" value="Transposase_1"/>
    <property type="match status" value="1"/>
</dbReference>
<evidence type="ECO:0000313" key="1">
    <source>
        <dbReference type="EMBL" id="GBM47048.1"/>
    </source>
</evidence>
<dbReference type="InterPro" id="IPR036397">
    <property type="entry name" value="RNaseH_sf"/>
</dbReference>
<evidence type="ECO:0000313" key="2">
    <source>
        <dbReference type="Proteomes" id="UP000499080"/>
    </source>
</evidence>
<dbReference type="GO" id="GO:0003676">
    <property type="term" value="F:nucleic acid binding"/>
    <property type="evidence" value="ECO:0007669"/>
    <property type="project" value="InterPro"/>
</dbReference>
<keyword evidence="2" id="KW-1185">Reference proteome</keyword>
<dbReference type="Gene3D" id="3.30.420.10">
    <property type="entry name" value="Ribonuclease H-like superfamily/Ribonuclease H"/>
    <property type="match status" value="1"/>
</dbReference>
<organism evidence="1 2">
    <name type="scientific">Araneus ventricosus</name>
    <name type="common">Orbweaver spider</name>
    <name type="synonym">Epeira ventricosa</name>
    <dbReference type="NCBI Taxonomy" id="182803"/>
    <lineage>
        <taxon>Eukaryota</taxon>
        <taxon>Metazoa</taxon>
        <taxon>Ecdysozoa</taxon>
        <taxon>Arthropoda</taxon>
        <taxon>Chelicerata</taxon>
        <taxon>Arachnida</taxon>
        <taxon>Araneae</taxon>
        <taxon>Araneomorphae</taxon>
        <taxon>Entelegynae</taxon>
        <taxon>Araneoidea</taxon>
        <taxon>Araneidae</taxon>
        <taxon>Araneus</taxon>
    </lineage>
</organism>
<dbReference type="EMBL" id="BGPR01001163">
    <property type="protein sequence ID" value="GBM47048.1"/>
    <property type="molecule type" value="Genomic_DNA"/>
</dbReference>
<dbReference type="AlphaFoldDB" id="A0A4Y2G312"/>
<reference evidence="1 2" key="1">
    <citation type="journal article" date="2019" name="Sci. Rep.">
        <title>Orb-weaving spider Araneus ventricosus genome elucidates the spidroin gene catalogue.</title>
        <authorList>
            <person name="Kono N."/>
            <person name="Nakamura H."/>
            <person name="Ohtoshi R."/>
            <person name="Moran D.A.P."/>
            <person name="Shinohara A."/>
            <person name="Yoshida Y."/>
            <person name="Fujiwara M."/>
            <person name="Mori M."/>
            <person name="Tomita M."/>
            <person name="Arakawa K."/>
        </authorList>
    </citation>
    <scope>NUCLEOTIDE SEQUENCE [LARGE SCALE GENOMIC DNA]</scope>
</reference>
<dbReference type="InterPro" id="IPR001888">
    <property type="entry name" value="Transposase_1"/>
</dbReference>
<comment type="caution">
    <text evidence="1">The sequence shown here is derived from an EMBL/GenBank/DDBJ whole genome shotgun (WGS) entry which is preliminary data.</text>
</comment>
<protein>
    <recommendedName>
        <fullName evidence="3">Mariner Mos1 transposase</fullName>
    </recommendedName>
</protein>
<proteinExistence type="predicted"/>
<dbReference type="OrthoDB" id="8028980at2759"/>
<sequence length="143" mass="16228">MLGIWWHLEGMVHHELPKSCETINGACYQQQIVILSHTLIVKQAQWGSSSDKVILLPDNASPRASKPVKYTLKDLDWVVFITPLAVISLVMVDGSYTVPTAFPNVRRYDLWEHSMVCLQRSKVQLGRYPHLTSKIAKICSNCH</sequence>
<dbReference type="Proteomes" id="UP000499080">
    <property type="component" value="Unassembled WGS sequence"/>
</dbReference>
<evidence type="ECO:0008006" key="3">
    <source>
        <dbReference type="Google" id="ProtNLM"/>
    </source>
</evidence>
<accession>A0A4Y2G312</accession>